<evidence type="ECO:0000313" key="3">
    <source>
        <dbReference type="EMBL" id="KAF7296774.1"/>
    </source>
</evidence>
<proteinExistence type="predicted"/>
<feature type="compositionally biased region" description="Basic residues" evidence="1">
    <location>
        <begin position="1"/>
        <end position="11"/>
    </location>
</feature>
<dbReference type="InterPro" id="IPR040521">
    <property type="entry name" value="KDZ"/>
</dbReference>
<organism evidence="3 4">
    <name type="scientific">Mycena indigotica</name>
    <dbReference type="NCBI Taxonomy" id="2126181"/>
    <lineage>
        <taxon>Eukaryota</taxon>
        <taxon>Fungi</taxon>
        <taxon>Dikarya</taxon>
        <taxon>Basidiomycota</taxon>
        <taxon>Agaricomycotina</taxon>
        <taxon>Agaricomycetes</taxon>
        <taxon>Agaricomycetidae</taxon>
        <taxon>Agaricales</taxon>
        <taxon>Marasmiineae</taxon>
        <taxon>Mycenaceae</taxon>
        <taxon>Mycena</taxon>
    </lineage>
</organism>
<dbReference type="Pfam" id="PF18758">
    <property type="entry name" value="KDZ"/>
    <property type="match status" value="1"/>
</dbReference>
<sequence length="1060" mass="119086">MSRQRKRKPKFHVGGLPPSQVQGDTSVHFLTSGRNTSSRLLNLAPTAATRVQATEDLAEWMPFLDLADEELAAIALTISSEPQPLEDDQHAGKRKRTASDDPMALWRPMMRAYLDELIRGETLGRHGTRPSCAACGESLGEGSNSRAFRCTECGPSIHCEECLRSRHEQLPLHSPQVWTDFWRKSTLFSRSGLGMVYQLGHHGFPCPYPESRVRTLVVIDVGGIFKVDVRFCACSASLRHKHMHLSQLLDNAWYPATTMEPATCATFRVLDLFRTLKVVGNMNAHDFVGSLERMTNATFTEQVPDRYKAFGRMSRQYDFLLRAKRAGRGHAKEGLADIPAGGLAVHCWACPDPNRNLPEGWDTVDKSKSYLYSLMLALDANFRLKNRIRGNERNDPSLGSGLGYFVELNQYKEHLRHYVAEEDVSTCIAFAALMQKETRLTTGLRVSGVGGCVCARHGLVRPLGLGDLQKGERYANMDWIFLNAVGGAGLKRLVVSYDIACQWQQHIRERAKKLHDQELVTTQLDDYTLQFALPVWHAVAHESSCQAANSLTHAVGVGRTDGEGIERTWAILNPIAFSTKEMGEGNRHDTIEDKVDHVNFEKNVKQGRDDYYFGFTKLITNDAGDTLARKMIIALAERDQQVREFNQVDDSLEPSLREEWQLKVDAWNADKTCPNPYLSDAKHAGPSEAQILADLKKSELEQLRSGRGSELGAGRTTAAAFIKGALQLEDQQRRIRFEASGTMTLTAERSSQLDELRVAVLKKLRTLETHQMVFMPGVEELRSAEEEKRDADLPPPPAETTKLWLPSDLSVEQREGYLQARIGGDRSPTPTRATHLIDTRNANAVGQSSSTRFGTLIGRVGDQARRQANKYREARLALLRLKGPEFAPQFRELRDEDLRVHVESESDAKARAALGKLGSTRRARNEPSVTKKMLPVSWIWFAGGEADKEELHDSVRVQWTKSRARHDRWIEEVHLLREEMRRVIKSVEVVQREWKEREQLRDDVDEELAAGLTAYAKRQAYIYRGVEEAFRASWGTSGVAAIRAAAVVEPLTTMTSVGED</sequence>
<evidence type="ECO:0000259" key="2">
    <source>
        <dbReference type="Pfam" id="PF18803"/>
    </source>
</evidence>
<dbReference type="OrthoDB" id="2804062at2759"/>
<comment type="caution">
    <text evidence="3">The sequence shown here is derived from an EMBL/GenBank/DDBJ whole genome shotgun (WGS) entry which is preliminary data.</text>
</comment>
<dbReference type="InterPro" id="IPR041457">
    <property type="entry name" value="CxC2_KDZ-assoc"/>
</dbReference>
<feature type="domain" description="CxC2-like cysteine cluster KDZ transposase-associated" evidence="2">
    <location>
        <begin position="193"/>
        <end position="298"/>
    </location>
</feature>
<evidence type="ECO:0000313" key="4">
    <source>
        <dbReference type="Proteomes" id="UP000636479"/>
    </source>
</evidence>
<dbReference type="CDD" id="cd20805">
    <property type="entry name" value="C1_DGK_rpt2"/>
    <property type="match status" value="1"/>
</dbReference>
<feature type="region of interest" description="Disordered" evidence="1">
    <location>
        <begin position="1"/>
        <end position="25"/>
    </location>
</feature>
<feature type="region of interest" description="Disordered" evidence="1">
    <location>
        <begin position="79"/>
        <end position="99"/>
    </location>
</feature>
<feature type="region of interest" description="Disordered" evidence="1">
    <location>
        <begin position="783"/>
        <end position="802"/>
    </location>
</feature>
<dbReference type="GeneID" id="59348237"/>
<name>A0A8H6VWN3_9AGAR</name>
<protein>
    <submittedName>
        <fullName evidence="3">CxC2 domain-containing protein</fullName>
    </submittedName>
</protein>
<feature type="compositionally biased region" description="Basic and acidic residues" evidence="1">
    <location>
        <begin position="783"/>
        <end position="792"/>
    </location>
</feature>
<dbReference type="EMBL" id="JACAZF010000008">
    <property type="protein sequence ID" value="KAF7296774.1"/>
    <property type="molecule type" value="Genomic_DNA"/>
</dbReference>
<keyword evidence="4" id="KW-1185">Reference proteome</keyword>
<dbReference type="Pfam" id="PF18803">
    <property type="entry name" value="CxC2"/>
    <property type="match status" value="1"/>
</dbReference>
<gene>
    <name evidence="3" type="ORF">MIND_00908100</name>
</gene>
<accession>A0A8H6VWN3</accession>
<reference evidence="3" key="1">
    <citation type="submission" date="2020-05" db="EMBL/GenBank/DDBJ databases">
        <title>Mycena genomes resolve the evolution of fungal bioluminescence.</title>
        <authorList>
            <person name="Tsai I.J."/>
        </authorList>
    </citation>
    <scope>NUCLEOTIDE SEQUENCE</scope>
    <source>
        <strain evidence="3">171206Taipei</strain>
    </source>
</reference>
<dbReference type="RefSeq" id="XP_037217133.1">
    <property type="nucleotide sequence ID" value="XM_037365721.1"/>
</dbReference>
<evidence type="ECO:0000256" key="1">
    <source>
        <dbReference type="SAM" id="MobiDB-lite"/>
    </source>
</evidence>
<dbReference type="Proteomes" id="UP000636479">
    <property type="component" value="Unassembled WGS sequence"/>
</dbReference>
<dbReference type="PANTHER" id="PTHR33096:SF1">
    <property type="entry name" value="CXC1-LIKE CYSTEINE CLUSTER ASSOCIATED WITH KDZ TRANSPOSASES DOMAIN-CONTAINING PROTEIN"/>
    <property type="match status" value="1"/>
</dbReference>
<dbReference type="AlphaFoldDB" id="A0A8H6VWN3"/>
<dbReference type="PANTHER" id="PTHR33096">
    <property type="entry name" value="CXC2 DOMAIN-CONTAINING PROTEIN"/>
    <property type="match status" value="1"/>
</dbReference>